<sequence>MTLTDAKRGIGSQLMASMEVEEMVVLDNGLGILFFFEEGLAALHNDVRIVVLLDRIPEKNRLVRSAEGLLRRLVSALVRARTTHEQAKHDDGQDEPSSIACHSAEIIAKPTHHNLGILRPGANLTQVSCSRRCGQLQRSPAS</sequence>
<name>A0A1W1I4Q3_9BACT</name>
<gene>
    <name evidence="1" type="ORF">NSJP_1826</name>
</gene>
<accession>A0A1W1I4Q3</accession>
<protein>
    <submittedName>
        <fullName evidence="1">Uncharacterized protein</fullName>
    </submittedName>
</protein>
<dbReference type="Proteomes" id="UP000192042">
    <property type="component" value="Chromosome I"/>
</dbReference>
<reference evidence="1 2" key="1">
    <citation type="submission" date="2017-03" db="EMBL/GenBank/DDBJ databases">
        <authorList>
            <person name="Afonso C.L."/>
            <person name="Miller P.J."/>
            <person name="Scott M.A."/>
            <person name="Spackman E."/>
            <person name="Goraichik I."/>
            <person name="Dimitrov K.M."/>
            <person name="Suarez D.L."/>
            <person name="Swayne D.E."/>
        </authorList>
    </citation>
    <scope>NUCLEOTIDE SEQUENCE [LARGE SCALE GENOMIC DNA]</scope>
    <source>
        <strain evidence="1">Genome sequencing of Nitrospira japonica strain NJ11</strain>
    </source>
</reference>
<evidence type="ECO:0000313" key="2">
    <source>
        <dbReference type="Proteomes" id="UP000192042"/>
    </source>
</evidence>
<proteinExistence type="predicted"/>
<organism evidence="1 2">
    <name type="scientific">Nitrospira japonica</name>
    <dbReference type="NCBI Taxonomy" id="1325564"/>
    <lineage>
        <taxon>Bacteria</taxon>
        <taxon>Pseudomonadati</taxon>
        <taxon>Nitrospirota</taxon>
        <taxon>Nitrospiria</taxon>
        <taxon>Nitrospirales</taxon>
        <taxon>Nitrospiraceae</taxon>
        <taxon>Nitrospira</taxon>
    </lineage>
</organism>
<keyword evidence="2" id="KW-1185">Reference proteome</keyword>
<dbReference type="AlphaFoldDB" id="A0A1W1I4Q3"/>
<dbReference type="KEGG" id="nja:NSJP_1826"/>
<evidence type="ECO:0000313" key="1">
    <source>
        <dbReference type="EMBL" id="SLM47998.1"/>
    </source>
</evidence>
<dbReference type="EMBL" id="LT828648">
    <property type="protein sequence ID" value="SLM47998.1"/>
    <property type="molecule type" value="Genomic_DNA"/>
</dbReference>